<proteinExistence type="predicted"/>
<organism evidence="1 2">
    <name type="scientific">Candidatus Uhrbacteria bacterium CG_4_9_14_3_um_filter_41_35</name>
    <dbReference type="NCBI Taxonomy" id="1975034"/>
    <lineage>
        <taxon>Bacteria</taxon>
        <taxon>Candidatus Uhriibacteriota</taxon>
    </lineage>
</organism>
<dbReference type="Proteomes" id="UP000231263">
    <property type="component" value="Unassembled WGS sequence"/>
</dbReference>
<name>A0A2M7XD89_9BACT</name>
<evidence type="ECO:0000313" key="1">
    <source>
        <dbReference type="EMBL" id="PJA45815.1"/>
    </source>
</evidence>
<dbReference type="AlphaFoldDB" id="A0A2M7XD89"/>
<dbReference type="EMBL" id="PFWT01000025">
    <property type="protein sequence ID" value="PJA45815.1"/>
    <property type="molecule type" value="Genomic_DNA"/>
</dbReference>
<gene>
    <name evidence="1" type="ORF">CO173_04565</name>
</gene>
<protein>
    <submittedName>
        <fullName evidence="1">Uncharacterized protein</fullName>
    </submittedName>
</protein>
<comment type="caution">
    <text evidence="1">The sequence shown here is derived from an EMBL/GenBank/DDBJ whole genome shotgun (WGS) entry which is preliminary data.</text>
</comment>
<accession>A0A2M7XD89</accession>
<evidence type="ECO:0000313" key="2">
    <source>
        <dbReference type="Proteomes" id="UP000231263"/>
    </source>
</evidence>
<sequence>MYCNCNLANDGKTCGHQLHMKPGRKGNEIATDGLCKIGRAWTQNAKKCTLCPVLVPEHLGFRLNPEVLTAIFERTAKIPTVRLHQSDNYLFLLESSAKGEAPFVCDLCAQSMAEAINYRDKNTVGKLLVADDRVPLFVGPAEVRRQEALPGVREFAEGFARGDSYIFSRGSPETGTDCALFKNRQELCRCGGRDDWNRMRYQLRETTNGRVNAAPYGKACAKLVERAGFQLFDNYSEFVISQKQQRLEKQGSD</sequence>
<reference evidence="2" key="1">
    <citation type="submission" date="2017-09" db="EMBL/GenBank/DDBJ databases">
        <title>Depth-based differentiation of microbial function through sediment-hosted aquifers and enrichment of novel symbionts in the deep terrestrial subsurface.</title>
        <authorList>
            <person name="Probst A.J."/>
            <person name="Ladd B."/>
            <person name="Jarett J.K."/>
            <person name="Geller-Mcgrath D.E."/>
            <person name="Sieber C.M.K."/>
            <person name="Emerson J.B."/>
            <person name="Anantharaman K."/>
            <person name="Thomas B.C."/>
            <person name="Malmstrom R."/>
            <person name="Stieglmeier M."/>
            <person name="Klingl A."/>
            <person name="Woyke T."/>
            <person name="Ryan C.M."/>
            <person name="Banfield J.F."/>
        </authorList>
    </citation>
    <scope>NUCLEOTIDE SEQUENCE [LARGE SCALE GENOMIC DNA]</scope>
</reference>